<dbReference type="EMBL" id="BARS01004903">
    <property type="protein sequence ID" value="GAF84606.1"/>
    <property type="molecule type" value="Genomic_DNA"/>
</dbReference>
<accession>X0TBB4</accession>
<proteinExistence type="predicted"/>
<gene>
    <name evidence="1" type="ORF">S01H1_09593</name>
</gene>
<comment type="caution">
    <text evidence="1">The sequence shown here is derived from an EMBL/GenBank/DDBJ whole genome shotgun (WGS) entry which is preliminary data.</text>
</comment>
<evidence type="ECO:0000313" key="1">
    <source>
        <dbReference type="EMBL" id="GAF84606.1"/>
    </source>
</evidence>
<dbReference type="AlphaFoldDB" id="X0TBB4"/>
<organism evidence="1">
    <name type="scientific">marine sediment metagenome</name>
    <dbReference type="NCBI Taxonomy" id="412755"/>
    <lineage>
        <taxon>unclassified sequences</taxon>
        <taxon>metagenomes</taxon>
        <taxon>ecological metagenomes</taxon>
    </lineage>
</organism>
<feature type="non-terminal residue" evidence="1">
    <location>
        <position position="398"/>
    </location>
</feature>
<name>X0TBB4_9ZZZZ</name>
<protein>
    <submittedName>
        <fullName evidence="1">Uncharacterized protein</fullName>
    </submittedName>
</protein>
<sequence length="398" mass="45136">MALRKELKVSEWRTEIDQGLKYRKDYGLEDTWVDLEASFYNVKDKNAAGPNITASTGDSFLSAMTVPYPRIRVIPKRGEFVEGAAVLEALDNHLLIELGIPEEMEMACQHAFLWSVGFIKLGYDSEYGYSPDLEIGEGLGATLSQFDKRGNLIENIGSPGMPWVRACLPHDIVVPWGTLRIDEAPWIAHRIVRHVDEVKSDPKYEHTKDLKPVMAMEDFVKSYQSVQKPYRAGETLRSGSSAKAEYVELFEIHDRRTRRIKVIATGHKFFIRDEDDELQIDGQAFLSLGFIPRSRTIWTTPDAFYLRQPQAELNDISLMASHQRRISCLKFLVKRGAMKEEELRKVLSSEVGIAAFVEASENLDDVIKTLGDHNNASLYQDADHVRANAREAVGFSRN</sequence>
<reference evidence="1" key="1">
    <citation type="journal article" date="2014" name="Front. Microbiol.">
        <title>High frequency of phylogenetically diverse reductive dehalogenase-homologous genes in deep subseafloor sedimentary metagenomes.</title>
        <authorList>
            <person name="Kawai M."/>
            <person name="Futagami T."/>
            <person name="Toyoda A."/>
            <person name="Takaki Y."/>
            <person name="Nishi S."/>
            <person name="Hori S."/>
            <person name="Arai W."/>
            <person name="Tsubouchi T."/>
            <person name="Morono Y."/>
            <person name="Uchiyama I."/>
            <person name="Ito T."/>
            <person name="Fujiyama A."/>
            <person name="Inagaki F."/>
            <person name="Takami H."/>
        </authorList>
    </citation>
    <scope>NUCLEOTIDE SEQUENCE</scope>
    <source>
        <strain evidence="1">Expedition CK06-06</strain>
    </source>
</reference>